<keyword evidence="1" id="KW-0812">Transmembrane</keyword>
<dbReference type="Pfam" id="PF05228">
    <property type="entry name" value="CHASE4"/>
    <property type="match status" value="1"/>
</dbReference>
<feature type="domain" description="GGDEF" evidence="3">
    <location>
        <begin position="336"/>
        <end position="470"/>
    </location>
</feature>
<dbReference type="EMBL" id="CP013002">
    <property type="protein sequence ID" value="ALL15190.1"/>
    <property type="molecule type" value="Genomic_DNA"/>
</dbReference>
<dbReference type="SMART" id="SM00052">
    <property type="entry name" value="EAL"/>
    <property type="match status" value="1"/>
</dbReference>
<evidence type="ECO:0000259" key="2">
    <source>
        <dbReference type="PROSITE" id="PS50883"/>
    </source>
</evidence>
<dbReference type="AlphaFoldDB" id="A0A0P0P3Q3"/>
<dbReference type="InterPro" id="IPR052155">
    <property type="entry name" value="Biofilm_reg_signaling"/>
</dbReference>
<dbReference type="SUPFAM" id="SSF141868">
    <property type="entry name" value="EAL domain-like"/>
    <property type="match status" value="1"/>
</dbReference>
<dbReference type="RefSeq" id="WP_062151240.1">
    <property type="nucleotide sequence ID" value="NZ_CP013002.1"/>
</dbReference>
<dbReference type="Pfam" id="PF00563">
    <property type="entry name" value="EAL"/>
    <property type="match status" value="1"/>
</dbReference>
<evidence type="ECO:0000313" key="5">
    <source>
        <dbReference type="Proteomes" id="UP000056905"/>
    </source>
</evidence>
<accession>A0A0P0P3Q3</accession>
<dbReference type="InterPro" id="IPR007892">
    <property type="entry name" value="CHASE4"/>
</dbReference>
<dbReference type="Gene3D" id="3.20.20.450">
    <property type="entry name" value="EAL domain"/>
    <property type="match status" value="1"/>
</dbReference>
<dbReference type="FunFam" id="3.30.70.270:FF:000001">
    <property type="entry name" value="Diguanylate cyclase domain protein"/>
    <property type="match status" value="1"/>
</dbReference>
<sequence length="738" mass="79418">MTRLETRLSTPLVALGLLMVGVLVAVLLLIAARVDQSAMLHDQSMVERGLLTKTRDLERSIAPQSVWDDAVENLGNRFNPSWARENVGSYLLAQSSFDLIFVVDSDNRSVFGQKVGGELSPDFFSAHGESFAPVLSAVRDREARIKRVTAPRADGGLVSAPVQTSSYELIDGEAYLVTASLVQSDFGRATLKARRAPIIITALKLDASFLKTMSSRFLLDGIHLHPGAATPKAQDARVSIRSMTGRIVATMDWTPTSPGQALLRKAVVPILLVVGCLAAAVVIFASRSRRIAKGLVASEARAKHMAHHDSLTGLPNRSLFEARLNQALAGLDRRRGAMAVLGIDLDRFKAVNDTHGHNAGDELIRLMADRLAGLCRTNESVARLGGDEFALIVPEIDPAGAAALAERLVKALSEPADLSCGQVFVGGSVGVAMIDAAEAYIGAEEAARRADVAMYRAKEQGRNRYCFFEIEMDAALKARRGLEVDLRRALSDGGVHLVYQPQVDTTGQMTGVEALARWAHPTRGLISPATFVPLAEDCGLIEDLGRLVMRQAFADSRRWPGIKVAVNVSALQMRQEDFPSEVAKLLIETGAHPRSIELEITEGALLGDDETTHLAIGRLRAMGFSLALDDFGTGYSSLSYLRRYPIDKIKIDRSFITPLGEDSEAGALVASIVGLAKALNLSVIAEGVETDQQRSQLRDMGCTDAQGFLFSAAVDPEAVDAIVARGGQVKPQDLTAKT</sequence>
<gene>
    <name evidence="4" type="ORF">AQ619_03470</name>
</gene>
<dbReference type="Pfam" id="PF00990">
    <property type="entry name" value="GGDEF"/>
    <property type="match status" value="1"/>
</dbReference>
<proteinExistence type="predicted"/>
<dbReference type="InterPro" id="IPR000160">
    <property type="entry name" value="GGDEF_dom"/>
</dbReference>
<organism evidence="4 5">
    <name type="scientific">Caulobacter henricii</name>
    <dbReference type="NCBI Taxonomy" id="69395"/>
    <lineage>
        <taxon>Bacteria</taxon>
        <taxon>Pseudomonadati</taxon>
        <taxon>Pseudomonadota</taxon>
        <taxon>Alphaproteobacteria</taxon>
        <taxon>Caulobacterales</taxon>
        <taxon>Caulobacteraceae</taxon>
        <taxon>Caulobacter</taxon>
    </lineage>
</organism>
<keyword evidence="1" id="KW-0472">Membrane</keyword>
<dbReference type="KEGG" id="chq:AQ619_03470"/>
<dbReference type="SUPFAM" id="SSF55073">
    <property type="entry name" value="Nucleotide cyclase"/>
    <property type="match status" value="1"/>
</dbReference>
<dbReference type="InterPro" id="IPR029787">
    <property type="entry name" value="Nucleotide_cyclase"/>
</dbReference>
<dbReference type="NCBIfam" id="TIGR00254">
    <property type="entry name" value="GGDEF"/>
    <property type="match status" value="1"/>
</dbReference>
<dbReference type="CDD" id="cd01949">
    <property type="entry name" value="GGDEF"/>
    <property type="match status" value="1"/>
</dbReference>
<dbReference type="Proteomes" id="UP000056905">
    <property type="component" value="Chromosome"/>
</dbReference>
<reference evidence="4 5" key="1">
    <citation type="submission" date="2015-10" db="EMBL/GenBank/DDBJ databases">
        <title>Conservation of the essential genome among Caulobacter and Brevundimonas species.</title>
        <authorList>
            <person name="Scott D."/>
            <person name="Ely B."/>
        </authorList>
    </citation>
    <scope>NUCLEOTIDE SEQUENCE [LARGE SCALE GENOMIC DNA]</scope>
    <source>
        <strain evidence="4 5">CB4</strain>
    </source>
</reference>
<feature type="domain" description="EAL" evidence="2">
    <location>
        <begin position="479"/>
        <end position="727"/>
    </location>
</feature>
<evidence type="ECO:0000313" key="4">
    <source>
        <dbReference type="EMBL" id="ALL15190.1"/>
    </source>
</evidence>
<keyword evidence="1" id="KW-1133">Transmembrane helix</keyword>
<dbReference type="PANTHER" id="PTHR44757">
    <property type="entry name" value="DIGUANYLATE CYCLASE DGCP"/>
    <property type="match status" value="1"/>
</dbReference>
<keyword evidence="5" id="KW-1185">Reference proteome</keyword>
<dbReference type="SMART" id="SM00267">
    <property type="entry name" value="GGDEF"/>
    <property type="match status" value="1"/>
</dbReference>
<feature type="transmembrane region" description="Helical" evidence="1">
    <location>
        <begin position="266"/>
        <end position="285"/>
    </location>
</feature>
<dbReference type="PANTHER" id="PTHR44757:SF2">
    <property type="entry name" value="BIOFILM ARCHITECTURE MAINTENANCE PROTEIN MBAA"/>
    <property type="match status" value="1"/>
</dbReference>
<dbReference type="OrthoDB" id="7167813at2"/>
<dbReference type="Gene3D" id="3.30.70.270">
    <property type="match status" value="1"/>
</dbReference>
<dbReference type="InterPro" id="IPR035919">
    <property type="entry name" value="EAL_sf"/>
</dbReference>
<protein>
    <submittedName>
        <fullName evidence="4">Diguanylate cyclase</fullName>
    </submittedName>
</protein>
<dbReference type="STRING" id="69395.AQ619_03470"/>
<dbReference type="PROSITE" id="PS50883">
    <property type="entry name" value="EAL"/>
    <property type="match status" value="1"/>
</dbReference>
<dbReference type="InterPro" id="IPR001633">
    <property type="entry name" value="EAL_dom"/>
</dbReference>
<evidence type="ECO:0000259" key="3">
    <source>
        <dbReference type="PROSITE" id="PS50887"/>
    </source>
</evidence>
<dbReference type="CDD" id="cd01948">
    <property type="entry name" value="EAL"/>
    <property type="match status" value="1"/>
</dbReference>
<dbReference type="InterPro" id="IPR043128">
    <property type="entry name" value="Rev_trsase/Diguanyl_cyclase"/>
</dbReference>
<dbReference type="PROSITE" id="PS50887">
    <property type="entry name" value="GGDEF"/>
    <property type="match status" value="1"/>
</dbReference>
<dbReference type="GO" id="GO:0003824">
    <property type="term" value="F:catalytic activity"/>
    <property type="evidence" value="ECO:0007669"/>
    <property type="project" value="UniProtKB-ARBA"/>
</dbReference>
<name>A0A0P0P3Q3_9CAUL</name>
<evidence type="ECO:0000256" key="1">
    <source>
        <dbReference type="SAM" id="Phobius"/>
    </source>
</evidence>
<feature type="transmembrane region" description="Helical" evidence="1">
    <location>
        <begin position="12"/>
        <end position="32"/>
    </location>
</feature>